<evidence type="ECO:0000256" key="5">
    <source>
        <dbReference type="ARBA" id="ARBA00023136"/>
    </source>
</evidence>
<dbReference type="Pfam" id="PF03348">
    <property type="entry name" value="Serinc"/>
    <property type="match status" value="1"/>
</dbReference>
<protein>
    <submittedName>
        <fullName evidence="6">Uncharacterized protein</fullName>
    </submittedName>
</protein>
<evidence type="ECO:0000256" key="3">
    <source>
        <dbReference type="ARBA" id="ARBA00022692"/>
    </source>
</evidence>
<accession>A0A7R8WP64</accession>
<evidence type="ECO:0000313" key="6">
    <source>
        <dbReference type="EMBL" id="CAD7232548.1"/>
    </source>
</evidence>
<dbReference type="GO" id="GO:0016020">
    <property type="term" value="C:membrane"/>
    <property type="evidence" value="ECO:0007669"/>
    <property type="project" value="UniProtKB-SubCell"/>
</dbReference>
<keyword evidence="3" id="KW-0812">Transmembrane</keyword>
<keyword evidence="4" id="KW-1133">Transmembrane helix</keyword>
<dbReference type="InterPro" id="IPR005016">
    <property type="entry name" value="TDE1/TMS"/>
</dbReference>
<dbReference type="OrthoDB" id="5963193at2759"/>
<evidence type="ECO:0000256" key="2">
    <source>
        <dbReference type="ARBA" id="ARBA00006665"/>
    </source>
</evidence>
<sequence length="82" mass="8943">MSPGKGLLPCGTLLPVLPPYDGAETREHVKGIRLHPGTDLSTLNANLSSVWVKIISSWVCIGLYCWTLVAPLLFPDRDFGTH</sequence>
<evidence type="ECO:0000256" key="4">
    <source>
        <dbReference type="ARBA" id="ARBA00022989"/>
    </source>
</evidence>
<evidence type="ECO:0000256" key="1">
    <source>
        <dbReference type="ARBA" id="ARBA00004141"/>
    </source>
</evidence>
<gene>
    <name evidence="6" type="ORF">CTOB1V02_LOCUS10383</name>
</gene>
<name>A0A7R8WP64_9CRUS</name>
<proteinExistence type="inferred from homology"/>
<comment type="similarity">
    <text evidence="2">Belongs to the TDE1 family.</text>
</comment>
<keyword evidence="5" id="KW-0472">Membrane</keyword>
<dbReference type="EMBL" id="OB664785">
    <property type="protein sequence ID" value="CAD7232548.1"/>
    <property type="molecule type" value="Genomic_DNA"/>
</dbReference>
<reference evidence="6" key="1">
    <citation type="submission" date="2020-11" db="EMBL/GenBank/DDBJ databases">
        <authorList>
            <person name="Tran Van P."/>
        </authorList>
    </citation>
    <scope>NUCLEOTIDE SEQUENCE</scope>
</reference>
<dbReference type="AlphaFoldDB" id="A0A7R8WP64"/>
<organism evidence="6">
    <name type="scientific">Cyprideis torosa</name>
    <dbReference type="NCBI Taxonomy" id="163714"/>
    <lineage>
        <taxon>Eukaryota</taxon>
        <taxon>Metazoa</taxon>
        <taxon>Ecdysozoa</taxon>
        <taxon>Arthropoda</taxon>
        <taxon>Crustacea</taxon>
        <taxon>Oligostraca</taxon>
        <taxon>Ostracoda</taxon>
        <taxon>Podocopa</taxon>
        <taxon>Podocopida</taxon>
        <taxon>Cytherocopina</taxon>
        <taxon>Cytheroidea</taxon>
        <taxon>Cytherideidae</taxon>
        <taxon>Cyprideis</taxon>
    </lineage>
</organism>
<comment type="subcellular location">
    <subcellularLocation>
        <location evidence="1">Membrane</location>
        <topology evidence="1">Multi-pass membrane protein</topology>
    </subcellularLocation>
</comment>